<sequence length="363" mass="41700">MGSVNNIVSDNDLLEKVSSHLNYLLNRQSGRPDEAVAIMNKMFSTAERALETDTDRQIVSLLKTYVSCFIGSTLGVRNFLPRKKSEDEEEEADENRHKDERHISWTEVANHHAKISEYSEDRDIHAPELAEHARLVQLAEEYNTLEDDNGEYEEGEEGEEYEEESDEDPEKPKSREINGDFQTVRRKRPQLANGGGYNNRSRVRPKYFEPHHLERLSPEAYCIPIFFPSENSYQAFISALGSAKKSLLVCVFSLTDNNTADILIDAKERGVDVRIITDNDQLEGKGADVRRLHEDYGIPYKTDNSDQFMHNKFAVIDGRVVITGSFNWSIGARFKNRENVVITNIPSVVEPFQVEFERLWDFF</sequence>
<evidence type="ECO:0000313" key="8">
    <source>
        <dbReference type="EMBL" id="KAL0076931.1"/>
    </source>
</evidence>
<evidence type="ECO:0000256" key="2">
    <source>
        <dbReference type="ARBA" id="ARBA00022963"/>
    </source>
</evidence>
<dbReference type="InterPro" id="IPR001736">
    <property type="entry name" value="PLipase_D/transphosphatidylase"/>
</dbReference>
<evidence type="ECO:0000256" key="6">
    <source>
        <dbReference type="SAM" id="MobiDB-lite"/>
    </source>
</evidence>
<evidence type="ECO:0000313" key="9">
    <source>
        <dbReference type="Proteomes" id="UP001448207"/>
    </source>
</evidence>
<feature type="compositionally biased region" description="Acidic residues" evidence="6">
    <location>
        <begin position="144"/>
        <end position="169"/>
    </location>
</feature>
<dbReference type="SUPFAM" id="SSF56024">
    <property type="entry name" value="Phospholipase D/nuclease"/>
    <property type="match status" value="1"/>
</dbReference>
<dbReference type="InterPro" id="IPR025202">
    <property type="entry name" value="PLD-like_dom"/>
</dbReference>
<dbReference type="Proteomes" id="UP001448207">
    <property type="component" value="Unassembled WGS sequence"/>
</dbReference>
<evidence type="ECO:0000259" key="7">
    <source>
        <dbReference type="PROSITE" id="PS50035"/>
    </source>
</evidence>
<dbReference type="Gene3D" id="3.30.870.10">
    <property type="entry name" value="Endonuclease Chain A"/>
    <property type="match status" value="1"/>
</dbReference>
<evidence type="ECO:0000256" key="1">
    <source>
        <dbReference type="ARBA" id="ARBA00022801"/>
    </source>
</evidence>
<protein>
    <recommendedName>
        <fullName evidence="5">Mitochondrial cardiolipin hydrolase</fullName>
    </recommendedName>
</protein>
<organism evidence="8 9">
    <name type="scientific">Phycomyces blakesleeanus</name>
    <dbReference type="NCBI Taxonomy" id="4837"/>
    <lineage>
        <taxon>Eukaryota</taxon>
        <taxon>Fungi</taxon>
        <taxon>Fungi incertae sedis</taxon>
        <taxon>Mucoromycota</taxon>
        <taxon>Mucoromycotina</taxon>
        <taxon>Mucoromycetes</taxon>
        <taxon>Mucorales</taxon>
        <taxon>Phycomycetaceae</taxon>
        <taxon>Phycomyces</taxon>
    </lineage>
</organism>
<feature type="domain" description="PLD phosphodiesterase" evidence="7">
    <location>
        <begin position="305"/>
        <end position="332"/>
    </location>
</feature>
<dbReference type="PROSITE" id="PS50035">
    <property type="entry name" value="PLD"/>
    <property type="match status" value="1"/>
</dbReference>
<dbReference type="InterPro" id="IPR051406">
    <property type="entry name" value="PLD_domain"/>
</dbReference>
<gene>
    <name evidence="8" type="ORF">J3Q64DRAFT_1873881</name>
</gene>
<evidence type="ECO:0000256" key="5">
    <source>
        <dbReference type="ARBA" id="ARBA00040549"/>
    </source>
</evidence>
<dbReference type="Pfam" id="PF13091">
    <property type="entry name" value="PLDc_2"/>
    <property type="match status" value="1"/>
</dbReference>
<name>A0ABR3AKY4_PHYBL</name>
<dbReference type="PANTHER" id="PTHR43856">
    <property type="entry name" value="CARDIOLIPIN HYDROLASE"/>
    <property type="match status" value="1"/>
</dbReference>
<dbReference type="SMART" id="SM00155">
    <property type="entry name" value="PLDc"/>
    <property type="match status" value="1"/>
</dbReference>
<keyword evidence="2" id="KW-0442">Lipid degradation</keyword>
<keyword evidence="9" id="KW-1185">Reference proteome</keyword>
<accession>A0ABR3AKY4</accession>
<dbReference type="EMBL" id="JBCLYO010000029">
    <property type="protein sequence ID" value="KAL0076931.1"/>
    <property type="molecule type" value="Genomic_DNA"/>
</dbReference>
<comment type="similarity">
    <text evidence="4">Belongs to the phospholipase D family. MitoPLD/Zucchini subfamily.</text>
</comment>
<keyword evidence="1" id="KW-0378">Hydrolase</keyword>
<evidence type="ECO:0000256" key="4">
    <source>
        <dbReference type="ARBA" id="ARBA00038012"/>
    </source>
</evidence>
<dbReference type="PANTHER" id="PTHR43856:SF1">
    <property type="entry name" value="MITOCHONDRIAL CARDIOLIPIN HYDROLASE"/>
    <property type="match status" value="1"/>
</dbReference>
<evidence type="ECO:0000256" key="3">
    <source>
        <dbReference type="ARBA" id="ARBA00023098"/>
    </source>
</evidence>
<reference evidence="8 9" key="1">
    <citation type="submission" date="2024-04" db="EMBL/GenBank/DDBJ databases">
        <title>Symmetric and asymmetric DNA N6-adenine methylation regulates different biological responses in Mucorales.</title>
        <authorList>
            <consortium name="Lawrence Berkeley National Laboratory"/>
            <person name="Lax C."/>
            <person name="Mondo S.J."/>
            <person name="Osorio-Concepcion M."/>
            <person name="Muszewska A."/>
            <person name="Corrochano-Luque M."/>
            <person name="Gutierrez G."/>
            <person name="Riley R."/>
            <person name="Lipzen A."/>
            <person name="Guo J."/>
            <person name="Hundley H."/>
            <person name="Amirebrahimi M."/>
            <person name="Ng V."/>
            <person name="Lorenzo-Gutierrez D."/>
            <person name="Binder U."/>
            <person name="Yang J."/>
            <person name="Song Y."/>
            <person name="Canovas D."/>
            <person name="Navarro E."/>
            <person name="Freitag M."/>
            <person name="Gabaldon T."/>
            <person name="Grigoriev I.V."/>
            <person name="Corrochano L.M."/>
            <person name="Nicolas F.E."/>
            <person name="Garre V."/>
        </authorList>
    </citation>
    <scope>NUCLEOTIDE SEQUENCE [LARGE SCALE GENOMIC DNA]</scope>
    <source>
        <strain evidence="8 9">L51</strain>
    </source>
</reference>
<comment type="caution">
    <text evidence="8">The sequence shown here is derived from an EMBL/GenBank/DDBJ whole genome shotgun (WGS) entry which is preliminary data.</text>
</comment>
<proteinExistence type="inferred from homology"/>
<dbReference type="CDD" id="cd09171">
    <property type="entry name" value="PLDc_vPLD6_like"/>
    <property type="match status" value="1"/>
</dbReference>
<keyword evidence="3" id="KW-0443">Lipid metabolism</keyword>
<feature type="region of interest" description="Disordered" evidence="6">
    <location>
        <begin position="144"/>
        <end position="180"/>
    </location>
</feature>